<feature type="chain" id="PRO_5020027904" evidence="2">
    <location>
        <begin position="20"/>
        <end position="655"/>
    </location>
</feature>
<dbReference type="GO" id="GO:0071897">
    <property type="term" value="P:DNA biosynthetic process"/>
    <property type="evidence" value="ECO:0007669"/>
    <property type="project" value="UniProtKB-ARBA"/>
</dbReference>
<sequence length="655" mass="72720">MNPNQLATYILLLAAGALAAEDRTYTAGGSSTEGCTDRVSLRFIQSNLQRSKLATTELLVEAERRKITVALVQEPYIENIGELRRYPGCRVVQKTAPRRGPVKAAIIILNSDVDVEEDQTLNGENVAAAVIKAGNCRIGVVSVYFEGDMPIGPERNDARGVDLCDFLDSEGLHILNEVNTPTFEVYRGDRLLKSMVDVTECSSALLDRAEGWQVVRDVTSSDHNAVTFAVRVEGRSNPRPLSGTRIYNTAKARWSEFGTAMAAALNERTLTVEMVKSVSSCDQLDEVVETYTECIQQSCDAAIPRCAHQEAAHPKCGPQQAGVRGRRYVQAREVYERAVAKAQTTSWKRFCSAQYRESLWDGIYRVIRETGKNREDVLLKTDLGQVLGPDQSATLLAETFFPDDRVDTDDPYHTEVRRQTDGSSQPPEASGNLPGVNPPFTGAEIRFALKAFHLRKAPGIDGFTSDICQAAIFRDLGLFLAMANKCLELGYFPRAWKVATIKVIPKPGKEDYARPKSYRPIGLLPVLGKTVERMLVGRLQWHLMPKLQATQYGFTPQRGTEDALYDLMTYIYKELNLKKIILMVSLEIEGAFDNAWWSALETQLRAQNCPVNLHGMVRGYLWDREVVVRYAGGECRKGTSKGCIQGSIVGPTFAT</sequence>
<feature type="domain" description="Reverse transcriptase" evidence="3">
    <location>
        <begin position="485"/>
        <end position="655"/>
    </location>
</feature>
<keyword evidence="5" id="KW-1185">Reference proteome</keyword>
<protein>
    <submittedName>
        <fullName evidence="4">115 kDa protein in type-1 retrotransposable element R1DM</fullName>
    </submittedName>
</protein>
<feature type="region of interest" description="Disordered" evidence="1">
    <location>
        <begin position="404"/>
        <end position="435"/>
    </location>
</feature>
<dbReference type="InterPro" id="IPR000477">
    <property type="entry name" value="RT_dom"/>
</dbReference>
<dbReference type="OrthoDB" id="411871at2759"/>
<dbReference type="Gene3D" id="3.60.10.10">
    <property type="entry name" value="Endonuclease/exonuclease/phosphatase"/>
    <property type="match status" value="2"/>
</dbReference>
<organism evidence="4 5">
    <name type="scientific">Eumeta variegata</name>
    <name type="common">Bagworm moth</name>
    <name type="synonym">Eumeta japonica</name>
    <dbReference type="NCBI Taxonomy" id="151549"/>
    <lineage>
        <taxon>Eukaryota</taxon>
        <taxon>Metazoa</taxon>
        <taxon>Ecdysozoa</taxon>
        <taxon>Arthropoda</taxon>
        <taxon>Hexapoda</taxon>
        <taxon>Insecta</taxon>
        <taxon>Pterygota</taxon>
        <taxon>Neoptera</taxon>
        <taxon>Endopterygota</taxon>
        <taxon>Lepidoptera</taxon>
        <taxon>Glossata</taxon>
        <taxon>Ditrysia</taxon>
        <taxon>Tineoidea</taxon>
        <taxon>Psychidae</taxon>
        <taxon>Oiketicinae</taxon>
        <taxon>Eumeta</taxon>
    </lineage>
</organism>
<evidence type="ECO:0000313" key="4">
    <source>
        <dbReference type="EMBL" id="GBP33038.1"/>
    </source>
</evidence>
<dbReference type="EMBL" id="BGZK01000268">
    <property type="protein sequence ID" value="GBP33038.1"/>
    <property type="molecule type" value="Genomic_DNA"/>
</dbReference>
<feature type="compositionally biased region" description="Basic and acidic residues" evidence="1">
    <location>
        <begin position="404"/>
        <end position="420"/>
    </location>
</feature>
<dbReference type="SUPFAM" id="SSF56219">
    <property type="entry name" value="DNase I-like"/>
    <property type="match status" value="1"/>
</dbReference>
<keyword evidence="2" id="KW-0732">Signal</keyword>
<comment type="caution">
    <text evidence="4">The sequence shown here is derived from an EMBL/GenBank/DDBJ whole genome shotgun (WGS) entry which is preliminary data.</text>
</comment>
<dbReference type="InterPro" id="IPR036691">
    <property type="entry name" value="Endo/exonu/phosph_ase_sf"/>
</dbReference>
<dbReference type="STRING" id="151549.A0A4C1V2J2"/>
<gene>
    <name evidence="4" type="ORF">EVAR_82878_1</name>
</gene>
<dbReference type="PANTHER" id="PTHR19446">
    <property type="entry name" value="REVERSE TRANSCRIPTASES"/>
    <property type="match status" value="1"/>
</dbReference>
<feature type="signal peptide" evidence="2">
    <location>
        <begin position="1"/>
        <end position="19"/>
    </location>
</feature>
<dbReference type="Proteomes" id="UP000299102">
    <property type="component" value="Unassembled WGS sequence"/>
</dbReference>
<dbReference type="SUPFAM" id="SSF56672">
    <property type="entry name" value="DNA/RNA polymerases"/>
    <property type="match status" value="1"/>
</dbReference>
<evidence type="ECO:0000259" key="3">
    <source>
        <dbReference type="PROSITE" id="PS50878"/>
    </source>
</evidence>
<evidence type="ECO:0000256" key="1">
    <source>
        <dbReference type="SAM" id="MobiDB-lite"/>
    </source>
</evidence>
<dbReference type="Pfam" id="PF00078">
    <property type="entry name" value="RVT_1"/>
    <property type="match status" value="1"/>
</dbReference>
<reference evidence="4 5" key="1">
    <citation type="journal article" date="2019" name="Commun. Biol.">
        <title>The bagworm genome reveals a unique fibroin gene that provides high tensile strength.</title>
        <authorList>
            <person name="Kono N."/>
            <person name="Nakamura H."/>
            <person name="Ohtoshi R."/>
            <person name="Tomita M."/>
            <person name="Numata K."/>
            <person name="Arakawa K."/>
        </authorList>
    </citation>
    <scope>NUCLEOTIDE SEQUENCE [LARGE SCALE GENOMIC DNA]</scope>
</reference>
<dbReference type="PROSITE" id="PS50878">
    <property type="entry name" value="RT_POL"/>
    <property type="match status" value="1"/>
</dbReference>
<dbReference type="InterPro" id="IPR043502">
    <property type="entry name" value="DNA/RNA_pol_sf"/>
</dbReference>
<dbReference type="AlphaFoldDB" id="A0A4C1V2J2"/>
<evidence type="ECO:0000256" key="2">
    <source>
        <dbReference type="SAM" id="SignalP"/>
    </source>
</evidence>
<proteinExistence type="predicted"/>
<name>A0A4C1V2J2_EUMVA</name>
<accession>A0A4C1V2J2</accession>
<evidence type="ECO:0000313" key="5">
    <source>
        <dbReference type="Proteomes" id="UP000299102"/>
    </source>
</evidence>